<evidence type="ECO:0000256" key="1">
    <source>
        <dbReference type="SAM" id="SignalP"/>
    </source>
</evidence>
<sequence>MSKRTATVFSAAAAGVIAAGTLFLTAAPGNAATTQVSYTATGTTHLGGLEADLPLGPGSTDVAVDLQSGDLTADISLPPTRTEFTMFGFLPTYAEVTIHEPEEGLSGTFQDGVVRVSGDFSIQITEVGHGFLGIPMENCRTTAPATIALESEGEFLVAEGGTLTGTYELPAFEGCSFDTPIINALLAGQEHTITIDLAAA</sequence>
<keyword evidence="3" id="KW-1185">Reference proteome</keyword>
<accession>A0ABU2LEL4</accession>
<proteinExistence type="predicted"/>
<name>A0ABU2LEL4_9ACTN</name>
<feature type="chain" id="PRO_5045685515" description="Lipid/polyisoprenoid-binding YceI-like domain-containing protein" evidence="1">
    <location>
        <begin position="32"/>
        <end position="200"/>
    </location>
</feature>
<feature type="signal peptide" evidence="1">
    <location>
        <begin position="1"/>
        <end position="31"/>
    </location>
</feature>
<evidence type="ECO:0008006" key="4">
    <source>
        <dbReference type="Google" id="ProtNLM"/>
    </source>
</evidence>
<dbReference type="Proteomes" id="UP001183388">
    <property type="component" value="Unassembled WGS sequence"/>
</dbReference>
<evidence type="ECO:0000313" key="3">
    <source>
        <dbReference type="Proteomes" id="UP001183388"/>
    </source>
</evidence>
<dbReference type="EMBL" id="JAVREN010000051">
    <property type="protein sequence ID" value="MDT0309957.1"/>
    <property type="molecule type" value="Genomic_DNA"/>
</dbReference>
<evidence type="ECO:0000313" key="2">
    <source>
        <dbReference type="EMBL" id="MDT0309957.1"/>
    </source>
</evidence>
<dbReference type="RefSeq" id="WP_311632929.1">
    <property type="nucleotide sequence ID" value="NZ_JAVREN010000051.1"/>
</dbReference>
<reference evidence="3" key="1">
    <citation type="submission" date="2023-07" db="EMBL/GenBank/DDBJ databases">
        <title>30 novel species of actinomycetes from the DSMZ collection.</title>
        <authorList>
            <person name="Nouioui I."/>
        </authorList>
    </citation>
    <scope>NUCLEOTIDE SEQUENCE [LARGE SCALE GENOMIC DNA]</scope>
    <source>
        <strain evidence="3">DSM 44917</strain>
    </source>
</reference>
<keyword evidence="1" id="KW-0732">Signal</keyword>
<protein>
    <recommendedName>
        <fullName evidence="4">Lipid/polyisoprenoid-binding YceI-like domain-containing protein</fullName>
    </recommendedName>
</protein>
<gene>
    <name evidence="2" type="ORF">RM780_23815</name>
</gene>
<organism evidence="2 3">
    <name type="scientific">Streptomyces boetiae</name>
    <dbReference type="NCBI Taxonomy" id="3075541"/>
    <lineage>
        <taxon>Bacteria</taxon>
        <taxon>Bacillati</taxon>
        <taxon>Actinomycetota</taxon>
        <taxon>Actinomycetes</taxon>
        <taxon>Kitasatosporales</taxon>
        <taxon>Streptomycetaceae</taxon>
        <taxon>Streptomyces</taxon>
    </lineage>
</organism>
<comment type="caution">
    <text evidence="2">The sequence shown here is derived from an EMBL/GenBank/DDBJ whole genome shotgun (WGS) entry which is preliminary data.</text>
</comment>